<dbReference type="Gene3D" id="1.25.10.10">
    <property type="entry name" value="Leucine-rich Repeat Variant"/>
    <property type="match status" value="1"/>
</dbReference>
<feature type="transmembrane region" description="Helical" evidence="15">
    <location>
        <begin position="1100"/>
        <end position="1126"/>
    </location>
</feature>
<dbReference type="Proteomes" id="UP000636479">
    <property type="component" value="Unassembled WGS sequence"/>
</dbReference>
<dbReference type="GO" id="GO:0005643">
    <property type="term" value="C:nuclear pore"/>
    <property type="evidence" value="ECO:0007669"/>
    <property type="project" value="TreeGrafter"/>
</dbReference>
<feature type="domain" description="Exportin-T C-terminal" evidence="18">
    <location>
        <begin position="369"/>
        <end position="1006"/>
    </location>
</feature>
<dbReference type="OrthoDB" id="26399at2759"/>
<dbReference type="InterPro" id="IPR016024">
    <property type="entry name" value="ARM-type_fold"/>
</dbReference>
<dbReference type="InterPro" id="IPR006977">
    <property type="entry name" value="Yip1_dom"/>
</dbReference>
<evidence type="ECO:0000313" key="20">
    <source>
        <dbReference type="Proteomes" id="UP000636479"/>
    </source>
</evidence>
<evidence type="ECO:0000256" key="8">
    <source>
        <dbReference type="ARBA" id="ARBA00022555"/>
    </source>
</evidence>
<evidence type="ECO:0000256" key="6">
    <source>
        <dbReference type="ARBA" id="ARBA00022448"/>
    </source>
</evidence>
<keyword evidence="7 14" id="KW-0963">Cytoplasm</keyword>
<feature type="transmembrane region" description="Helical" evidence="15">
    <location>
        <begin position="1138"/>
        <end position="1157"/>
    </location>
</feature>
<organism evidence="19 20">
    <name type="scientific">Mycena indigotica</name>
    <dbReference type="NCBI Taxonomy" id="2126181"/>
    <lineage>
        <taxon>Eukaryota</taxon>
        <taxon>Fungi</taxon>
        <taxon>Dikarya</taxon>
        <taxon>Basidiomycota</taxon>
        <taxon>Agaricomycotina</taxon>
        <taxon>Agaricomycetes</taxon>
        <taxon>Agaricomycetidae</taxon>
        <taxon>Agaricales</taxon>
        <taxon>Marasmiineae</taxon>
        <taxon>Mycenaceae</taxon>
        <taxon>Mycena</taxon>
    </lineage>
</organism>
<dbReference type="Pfam" id="PF08389">
    <property type="entry name" value="Xpo1"/>
    <property type="match status" value="1"/>
</dbReference>
<dbReference type="AlphaFoldDB" id="A0A8H6T570"/>
<keyword evidence="10 14" id="KW-0694">RNA-binding</keyword>
<comment type="similarity">
    <text evidence="4">Belongs to the YIP1 family.</text>
</comment>
<keyword evidence="9 15" id="KW-0812">Transmembrane</keyword>
<evidence type="ECO:0000259" key="16">
    <source>
        <dbReference type="Pfam" id="PF04893"/>
    </source>
</evidence>
<evidence type="ECO:0000256" key="7">
    <source>
        <dbReference type="ARBA" id="ARBA00022490"/>
    </source>
</evidence>
<keyword evidence="11 15" id="KW-1133">Transmembrane helix</keyword>
<evidence type="ECO:0000259" key="18">
    <source>
        <dbReference type="Pfam" id="PF19282"/>
    </source>
</evidence>
<dbReference type="GeneID" id="59341819"/>
<comment type="subcellular location">
    <subcellularLocation>
        <location evidence="2 14">Cytoplasm</location>
    </subcellularLocation>
    <subcellularLocation>
        <location evidence="1">Membrane</location>
        <topology evidence="1">Multi-pass membrane protein</topology>
    </subcellularLocation>
    <subcellularLocation>
        <location evidence="14">Nucleus</location>
    </subcellularLocation>
    <text evidence="14">Shuttles between the nucleus and the cytoplasm.</text>
</comment>
<dbReference type="InterPro" id="IPR011989">
    <property type="entry name" value="ARM-like"/>
</dbReference>
<dbReference type="GO" id="GO:0031267">
    <property type="term" value="F:small GTPase binding"/>
    <property type="evidence" value="ECO:0007669"/>
    <property type="project" value="InterPro"/>
</dbReference>
<keyword evidence="12 15" id="KW-0472">Membrane</keyword>
<evidence type="ECO:0000256" key="5">
    <source>
        <dbReference type="ARBA" id="ARBA00018928"/>
    </source>
</evidence>
<evidence type="ECO:0000256" key="13">
    <source>
        <dbReference type="ARBA" id="ARBA00023242"/>
    </source>
</evidence>
<keyword evidence="13 14" id="KW-0539">Nucleus</keyword>
<evidence type="ECO:0000256" key="2">
    <source>
        <dbReference type="ARBA" id="ARBA00004496"/>
    </source>
</evidence>
<feature type="transmembrane region" description="Helical" evidence="15">
    <location>
        <begin position="1164"/>
        <end position="1183"/>
    </location>
</feature>
<evidence type="ECO:0000256" key="15">
    <source>
        <dbReference type="SAM" id="Phobius"/>
    </source>
</evidence>
<dbReference type="GO" id="GO:0000049">
    <property type="term" value="F:tRNA binding"/>
    <property type="evidence" value="ECO:0007669"/>
    <property type="project" value="UniProtKB-UniRule"/>
</dbReference>
<dbReference type="PANTHER" id="PTHR15952:SF11">
    <property type="entry name" value="EXPORTIN-T"/>
    <property type="match status" value="1"/>
</dbReference>
<dbReference type="Pfam" id="PF19282">
    <property type="entry name" value="Exportin-T"/>
    <property type="match status" value="1"/>
</dbReference>
<dbReference type="SUPFAM" id="SSF48371">
    <property type="entry name" value="ARM repeat"/>
    <property type="match status" value="1"/>
</dbReference>
<accession>A0A8H6T570</accession>
<evidence type="ECO:0000256" key="14">
    <source>
        <dbReference type="RuleBase" id="RU366037"/>
    </source>
</evidence>
<evidence type="ECO:0000256" key="10">
    <source>
        <dbReference type="ARBA" id="ARBA00022884"/>
    </source>
</evidence>
<gene>
    <name evidence="19" type="ORF">MIND_00242000</name>
</gene>
<dbReference type="RefSeq" id="XP_037224398.1">
    <property type="nucleotide sequence ID" value="XM_037359303.1"/>
</dbReference>
<feature type="domain" description="Exportin-1/Importin-beta-like" evidence="17">
    <location>
        <begin position="113"/>
        <end position="281"/>
    </location>
</feature>
<proteinExistence type="inferred from homology"/>
<sequence>MEQELERIVQAISIASNPAQYALQQQALDYLQSIENNAETTWRLAMTLFVETGADGSRKYSPEARFFALRILEGFFDRQLESLDDDSFRTIQQGLLSYIQSEYVYGPAEATLPYLRNKFSHTLTLFFLCSYISQWPTFFADLFSLMRPAESSSSASAPAFNRHIIILFFRIILEVSGEVADQTLKAARTFNQARHVRDARVRDAVRERDAAGINEAVLTLVAQGVDIMKKSDKAGPDSPTELVEIGIKTFSSYVGWIDINLTVTPTTVPLLFTLLADPSLSVRLATSTALSRIVAKGLKEPGDKLQLLKVLALDQVIDALEAKTSSEKLQRTTADEGEEIYREFLGKLLNVLGLELVKLVEDSGNDTVSSEATVMLNQILPVALRIMADEYDDTSNTVFPMLSAVLLSYKRAKKVSAAVLDEGKRSFLASLLQVTLTKEKWDEEVDPDDPDEDDIAGFEAVRKELLSLLDSVHVLDEGLVATAFHTLVRSTSEAYRNGARVEWNDAELGVYLVYIFGEINKGGGKGRTAFCVTPAFEKDKKKSVDYSIYPLTPHGEMLLGLLQANISSYPKRIVGLQFFETVARYPDFFKVRKEYIMPTLEAMIDPRGIHNQDSNHRSRVFYLFYRFVKEIRVDIPEDVAASIANSFRDLLTIEVQSPDDDDSDSSNDPLSEIIKSSAFESQLYLFETVGSLCSLLYKSPDQLAAMLLSFVKPLMSELSDNLQAFQSNGDQDIIPIAKVHHAIMALGNISKGFPDYPNPVLPGYIPLPTEIFSEVAQAILVCLAAMNRFKDIREASRFAFTRILATAGPNIAHFIPQLMANLLTQFEPTELVDFLNFIGLLIHKLQEDFFIVLDELIGPLSSHITGFLAQPISGTDEQRMHLETRKAYLSLLNAIMNSKILTVFTSERNQSRFDALMESMLQIASDLSDPVCQRIAVQFLGRAVTTWGSINEGADPKVGLPGFEQYIYKRILPAVFQVPSVPQFNSKDPGHSQVLNEIANLLQSYLQDRPKPSGGFWTIEYYQCYFDVDTKTVLQRCYSTLIPTSATSDYLSTHLNPADLYGPFWTLTTLIFTLFLSSSLAASVTAYLSDPNAAISYDFGLLSIAVPLVYSYGLAVPVLLWIALRYLGVGEWSVVEAIALWGYSMFVWIPVSILAVLPFASVRWVLVGVAFGLSGYFLVRNVYPILATAEAKPTRLLIIIIAALHLGLAITFKVLFFSYYIIPPPAADPIPNGPGTEIGTQPGNHTGTTAAAAASLVALRRLLS</sequence>
<dbReference type="PANTHER" id="PTHR15952">
    <property type="entry name" value="EXPORTIN-T/LOS1"/>
    <property type="match status" value="1"/>
</dbReference>
<dbReference type="GO" id="GO:0071528">
    <property type="term" value="P:tRNA re-export from nucleus"/>
    <property type="evidence" value="ECO:0007669"/>
    <property type="project" value="UniProtKB-UniRule"/>
</dbReference>
<feature type="transmembrane region" description="Helical" evidence="15">
    <location>
        <begin position="1195"/>
        <end position="1222"/>
    </location>
</feature>
<keyword evidence="6 14" id="KW-0813">Transport</keyword>
<comment type="caution">
    <text evidence="19">The sequence shown here is derived from an EMBL/GenBank/DDBJ whole genome shotgun (WGS) entry which is preliminary data.</text>
</comment>
<evidence type="ECO:0000256" key="12">
    <source>
        <dbReference type="ARBA" id="ARBA00023136"/>
    </source>
</evidence>
<comment type="function">
    <text evidence="14">tRNA nucleus export receptor which facilitates tRNA translocation across the nuclear pore complex.</text>
</comment>
<dbReference type="EMBL" id="JACAZF010000002">
    <property type="protein sequence ID" value="KAF7312290.1"/>
    <property type="molecule type" value="Genomic_DNA"/>
</dbReference>
<protein>
    <recommendedName>
        <fullName evidence="5 14">Exportin-T</fullName>
    </recommendedName>
    <alternativeName>
        <fullName evidence="14">Exportin(tRNA)</fullName>
    </alternativeName>
    <alternativeName>
        <fullName evidence="14">tRNA exportin</fullName>
    </alternativeName>
</protein>
<dbReference type="GO" id="GO:0016020">
    <property type="term" value="C:membrane"/>
    <property type="evidence" value="ECO:0007669"/>
    <property type="project" value="UniProtKB-SubCell"/>
</dbReference>
<dbReference type="Pfam" id="PF04893">
    <property type="entry name" value="Yip1"/>
    <property type="match status" value="1"/>
</dbReference>
<evidence type="ECO:0000259" key="17">
    <source>
        <dbReference type="Pfam" id="PF08389"/>
    </source>
</evidence>
<feature type="domain" description="Yip1" evidence="16">
    <location>
        <begin position="1056"/>
        <end position="1208"/>
    </location>
</feature>
<evidence type="ECO:0000256" key="4">
    <source>
        <dbReference type="ARBA" id="ARBA00010596"/>
    </source>
</evidence>
<dbReference type="InterPro" id="IPR040017">
    <property type="entry name" value="XPOT"/>
</dbReference>
<reference evidence="19" key="1">
    <citation type="submission" date="2020-05" db="EMBL/GenBank/DDBJ databases">
        <title>Mycena genomes resolve the evolution of fungal bioluminescence.</title>
        <authorList>
            <person name="Tsai I.J."/>
        </authorList>
    </citation>
    <scope>NUCLEOTIDE SEQUENCE</scope>
    <source>
        <strain evidence="19">171206Taipei</strain>
    </source>
</reference>
<dbReference type="InterPro" id="IPR013598">
    <property type="entry name" value="Exportin-1/Importin-b-like"/>
</dbReference>
<evidence type="ECO:0000256" key="1">
    <source>
        <dbReference type="ARBA" id="ARBA00004141"/>
    </source>
</evidence>
<evidence type="ECO:0000256" key="3">
    <source>
        <dbReference type="ARBA" id="ARBA00009466"/>
    </source>
</evidence>
<dbReference type="InterPro" id="IPR045546">
    <property type="entry name" value="Exportin-T_C"/>
</dbReference>
<keyword evidence="8 14" id="KW-0820">tRNA-binding</keyword>
<evidence type="ECO:0000313" key="19">
    <source>
        <dbReference type="EMBL" id="KAF7312290.1"/>
    </source>
</evidence>
<evidence type="ECO:0000256" key="11">
    <source>
        <dbReference type="ARBA" id="ARBA00022989"/>
    </source>
</evidence>
<name>A0A8H6T570_9AGAR</name>
<comment type="similarity">
    <text evidence="3 14">Belongs to the exportin family.</text>
</comment>
<dbReference type="GO" id="GO:0016363">
    <property type="term" value="C:nuclear matrix"/>
    <property type="evidence" value="ECO:0007669"/>
    <property type="project" value="TreeGrafter"/>
</dbReference>
<dbReference type="GO" id="GO:0005737">
    <property type="term" value="C:cytoplasm"/>
    <property type="evidence" value="ECO:0007669"/>
    <property type="project" value="UniProtKB-SubCell"/>
</dbReference>
<keyword evidence="20" id="KW-1185">Reference proteome</keyword>
<feature type="transmembrane region" description="Helical" evidence="15">
    <location>
        <begin position="1064"/>
        <end position="1088"/>
    </location>
</feature>
<evidence type="ECO:0000256" key="9">
    <source>
        <dbReference type="ARBA" id="ARBA00022692"/>
    </source>
</evidence>